<feature type="transmembrane region" description="Helical" evidence="10">
    <location>
        <begin position="301"/>
        <end position="323"/>
    </location>
</feature>
<feature type="transmembrane region" description="Helical" evidence="10">
    <location>
        <begin position="262"/>
        <end position="280"/>
    </location>
</feature>
<keyword evidence="8" id="KW-0868">Chloride</keyword>
<evidence type="ECO:0000313" key="11">
    <source>
        <dbReference type="EMBL" id="GAA4899722.1"/>
    </source>
</evidence>
<keyword evidence="5" id="KW-0406">Ion transport</keyword>
<dbReference type="InterPro" id="IPR050368">
    <property type="entry name" value="ClC-type_chloride_channel"/>
</dbReference>
<dbReference type="PANTHER" id="PTHR43427:SF6">
    <property type="entry name" value="CHLORIDE CHANNEL PROTEIN CLC-E"/>
    <property type="match status" value="1"/>
</dbReference>
<evidence type="ECO:0000256" key="7">
    <source>
        <dbReference type="ARBA" id="ARBA00023173"/>
    </source>
</evidence>
<proteinExistence type="predicted"/>
<keyword evidence="6 10" id="KW-0472">Membrane</keyword>
<comment type="caution">
    <text evidence="11">The sequence shown here is derived from an EMBL/GenBank/DDBJ whole genome shotgun (WGS) entry which is preliminary data.</text>
</comment>
<feature type="transmembrane region" description="Helical" evidence="10">
    <location>
        <begin position="390"/>
        <end position="407"/>
    </location>
</feature>
<evidence type="ECO:0000256" key="8">
    <source>
        <dbReference type="ARBA" id="ARBA00023214"/>
    </source>
</evidence>
<evidence type="ECO:0000256" key="5">
    <source>
        <dbReference type="ARBA" id="ARBA00023065"/>
    </source>
</evidence>
<evidence type="ECO:0000256" key="2">
    <source>
        <dbReference type="ARBA" id="ARBA00022448"/>
    </source>
</evidence>
<feature type="transmembrane region" description="Helical" evidence="10">
    <location>
        <begin position="20"/>
        <end position="39"/>
    </location>
</feature>
<dbReference type="PANTHER" id="PTHR43427">
    <property type="entry name" value="CHLORIDE CHANNEL PROTEIN CLC-E"/>
    <property type="match status" value="1"/>
</dbReference>
<dbReference type="CDD" id="cd00400">
    <property type="entry name" value="Voltage_gated_ClC"/>
    <property type="match status" value="1"/>
</dbReference>
<feature type="transmembrane region" description="Helical" evidence="10">
    <location>
        <begin position="191"/>
        <end position="210"/>
    </location>
</feature>
<evidence type="ECO:0000256" key="9">
    <source>
        <dbReference type="ARBA" id="ARBA00023303"/>
    </source>
</evidence>
<name>A0ABP9FMM5_9GAMM</name>
<evidence type="ECO:0000256" key="4">
    <source>
        <dbReference type="ARBA" id="ARBA00022989"/>
    </source>
</evidence>
<dbReference type="Gene3D" id="1.10.3080.10">
    <property type="entry name" value="Clc chloride channel"/>
    <property type="match status" value="1"/>
</dbReference>
<dbReference type="Proteomes" id="UP001499988">
    <property type="component" value="Unassembled WGS sequence"/>
</dbReference>
<gene>
    <name evidence="11" type="ORF">GCM10023333_36760</name>
</gene>
<feature type="transmembrane region" description="Helical" evidence="10">
    <location>
        <begin position="231"/>
        <end position="250"/>
    </location>
</feature>
<dbReference type="InterPro" id="IPR001807">
    <property type="entry name" value="ClC"/>
</dbReference>
<feature type="transmembrane region" description="Helical" evidence="10">
    <location>
        <begin position="59"/>
        <end position="77"/>
    </location>
</feature>
<evidence type="ECO:0000256" key="10">
    <source>
        <dbReference type="SAM" id="Phobius"/>
    </source>
</evidence>
<reference evidence="12" key="1">
    <citation type="journal article" date="2019" name="Int. J. Syst. Evol. Microbiol.">
        <title>The Global Catalogue of Microorganisms (GCM) 10K type strain sequencing project: providing services to taxonomists for standard genome sequencing and annotation.</title>
        <authorList>
            <consortium name="The Broad Institute Genomics Platform"/>
            <consortium name="The Broad Institute Genome Sequencing Center for Infectious Disease"/>
            <person name="Wu L."/>
            <person name="Ma J."/>
        </authorList>
    </citation>
    <scope>NUCLEOTIDE SEQUENCE [LARGE SCALE GENOMIC DNA]</scope>
    <source>
        <strain evidence="12">JCM 18401</strain>
    </source>
</reference>
<dbReference type="InterPro" id="IPR014743">
    <property type="entry name" value="Cl-channel_core"/>
</dbReference>
<feature type="transmembrane region" description="Helical" evidence="10">
    <location>
        <begin position="155"/>
        <end position="179"/>
    </location>
</feature>
<dbReference type="RefSeq" id="WP_345336944.1">
    <property type="nucleotide sequence ID" value="NZ_BAABJZ010000102.1"/>
</dbReference>
<evidence type="ECO:0000256" key="6">
    <source>
        <dbReference type="ARBA" id="ARBA00023136"/>
    </source>
</evidence>
<evidence type="ECO:0000256" key="3">
    <source>
        <dbReference type="ARBA" id="ARBA00022692"/>
    </source>
</evidence>
<accession>A0ABP9FMM5</accession>
<keyword evidence="4 10" id="KW-1133">Transmembrane helix</keyword>
<dbReference type="PRINTS" id="PR00762">
    <property type="entry name" value="CLCHANNEL"/>
</dbReference>
<sequence>MITEHKFRLSTARISLQLCVLALLVGLLSSGFIVLFQLSVTGLQKLVWVESDDFTQLPLWMRVALPLVGAAIIHQLIRHSKAAYRRMGIAYVIHRVKCHYGRIPLGSGVSQFLHAVVALASGFSVGKEGPAVHIGATAATMVAKKWSLPDNTMRILSSCGIAAGIAAIFNTPLAGVLFVLEVVLREYKIHYFLPIMIAAITGAVTYRAVFGDTHLYEQLDLIRMPLEQYPTLLLFGLVLGAVAALFNHALLATTRRSAGHPLWLRFGLAGLITALIGVLIPGALGGENAVVLLSHSNEISIGLIFGLLIGKVILTIAAIGLGIPGGLIGPLYGIGALLGALLVLILTPLLPQISEYQSLYAAIAMTAMMGVCLNAPLASLLALVELTNNASVIVPFLLVALPAFLLAHEGLGARAIFLRQLDIMGLPHKVPPLEEALQKTGVLTLMSQDLVAVRPGLSENEQLALLAEAKGHRLLSPDGTGQVLITLRGDFTQEEDRALERTLLTGLPDTATLDKVYRLLEPKRSGMVYIYHRSPDCPVGLISWPMLHRFFRGQESA</sequence>
<organism evidence="11 12">
    <name type="scientific">Ferrimonas pelagia</name>
    <dbReference type="NCBI Taxonomy" id="1177826"/>
    <lineage>
        <taxon>Bacteria</taxon>
        <taxon>Pseudomonadati</taxon>
        <taxon>Pseudomonadota</taxon>
        <taxon>Gammaproteobacteria</taxon>
        <taxon>Alteromonadales</taxon>
        <taxon>Ferrimonadaceae</taxon>
        <taxon>Ferrimonas</taxon>
    </lineage>
</organism>
<evidence type="ECO:0000256" key="1">
    <source>
        <dbReference type="ARBA" id="ARBA00004141"/>
    </source>
</evidence>
<keyword evidence="3 10" id="KW-0812">Transmembrane</keyword>
<dbReference type="SUPFAM" id="SSF81340">
    <property type="entry name" value="Clc chloride channel"/>
    <property type="match status" value="1"/>
</dbReference>
<dbReference type="Pfam" id="PF00654">
    <property type="entry name" value="Voltage_CLC"/>
    <property type="match status" value="1"/>
</dbReference>
<keyword evidence="2" id="KW-0813">Transport</keyword>
<feature type="transmembrane region" description="Helical" evidence="10">
    <location>
        <begin position="359"/>
        <end position="384"/>
    </location>
</feature>
<protein>
    <submittedName>
        <fullName evidence="11">Chloride channel protein</fullName>
    </submittedName>
</protein>
<keyword evidence="7" id="KW-0869">Chloride channel</keyword>
<feature type="transmembrane region" description="Helical" evidence="10">
    <location>
        <begin position="329"/>
        <end position="347"/>
    </location>
</feature>
<keyword evidence="9" id="KW-0407">Ion channel</keyword>
<comment type="subcellular location">
    <subcellularLocation>
        <location evidence="1">Membrane</location>
        <topology evidence="1">Multi-pass membrane protein</topology>
    </subcellularLocation>
</comment>
<dbReference type="EMBL" id="BAABJZ010000102">
    <property type="protein sequence ID" value="GAA4899722.1"/>
    <property type="molecule type" value="Genomic_DNA"/>
</dbReference>
<evidence type="ECO:0000313" key="12">
    <source>
        <dbReference type="Proteomes" id="UP001499988"/>
    </source>
</evidence>
<keyword evidence="12" id="KW-1185">Reference proteome</keyword>